<dbReference type="Pfam" id="PF02014">
    <property type="entry name" value="Reeler"/>
    <property type="match status" value="1"/>
</dbReference>
<dbReference type="EMBL" id="BAFN01000001">
    <property type="protein sequence ID" value="GAN31992.1"/>
    <property type="molecule type" value="Genomic_DNA"/>
</dbReference>
<organism evidence="3 4">
    <name type="scientific">Candidatus Brocadia sinica JPN1</name>
    <dbReference type="NCBI Taxonomy" id="1197129"/>
    <lineage>
        <taxon>Bacteria</taxon>
        <taxon>Pseudomonadati</taxon>
        <taxon>Planctomycetota</taxon>
        <taxon>Candidatus Brocadiia</taxon>
        <taxon>Candidatus Brocadiales</taxon>
        <taxon>Candidatus Brocadiaceae</taxon>
        <taxon>Candidatus Brocadia</taxon>
    </lineage>
</organism>
<dbReference type="InterPro" id="IPR002861">
    <property type="entry name" value="Reeler_dom"/>
</dbReference>
<comment type="caution">
    <text evidence="3">The sequence shown here is derived from an EMBL/GenBank/DDBJ whole genome shotgun (WGS) entry which is preliminary data.</text>
</comment>
<evidence type="ECO:0000259" key="2">
    <source>
        <dbReference type="Pfam" id="PF02014"/>
    </source>
</evidence>
<proteinExistence type="predicted"/>
<gene>
    <name evidence="3" type="ORF">BROSI_A0496</name>
</gene>
<dbReference type="RefSeq" id="WP_052562045.1">
    <property type="nucleotide sequence ID" value="NZ_BAFN01000001.1"/>
</dbReference>
<keyword evidence="1" id="KW-0472">Membrane</keyword>
<keyword evidence="4" id="KW-1185">Reference proteome</keyword>
<dbReference type="Gene3D" id="2.60.40.4060">
    <property type="entry name" value="Reeler domain"/>
    <property type="match status" value="1"/>
</dbReference>
<name>A0ABQ0JTD9_9BACT</name>
<keyword evidence="1" id="KW-0812">Transmembrane</keyword>
<protein>
    <submittedName>
        <fullName evidence="3">Formate dehydrogenase alpha subunit</fullName>
    </submittedName>
</protein>
<sequence length="213" mass="23925">MKNRVKGIYYIILCMFVSGMLCNSLRAHSDGAPLSCLGSGFDKYSWRFAAPGTFTCGNLGCHYQYPINSGKGKFTLFVLDKCEPGEIVDILVSFKQTDTDFHGFQITAQDSYYGNRLVGTFINVGDDEDTQVEAGGRFATHTKKGTSQKFWHVKWQAPPADFFVANPVRFYAMGVESNNDDTPMGDYIYKATRLIVVEPKKVKKEQVHVLKKE</sequence>
<feature type="transmembrane region" description="Helical" evidence="1">
    <location>
        <begin position="7"/>
        <end position="26"/>
    </location>
</feature>
<dbReference type="CDD" id="cd08544">
    <property type="entry name" value="Reeler"/>
    <property type="match status" value="1"/>
</dbReference>
<reference evidence="4" key="1">
    <citation type="journal article" date="2015" name="Genome Announc.">
        <title>Draft Genome Sequence of an Anaerobic Ammonium-Oxidizing Bacterium, "Candidatus Brocadia sinica".</title>
        <authorList>
            <person name="Oshiki M."/>
            <person name="Shinyako-Hata K."/>
            <person name="Satoh H."/>
            <person name="Okabe S."/>
        </authorList>
    </citation>
    <scope>NUCLEOTIDE SEQUENCE [LARGE SCALE GENOMIC DNA]</scope>
    <source>
        <strain evidence="4">JPN1</strain>
    </source>
</reference>
<evidence type="ECO:0000256" key="1">
    <source>
        <dbReference type="SAM" id="Phobius"/>
    </source>
</evidence>
<dbReference type="NCBIfam" id="NF041895">
    <property type="entry name" value="choice_anch_V"/>
    <property type="match status" value="1"/>
</dbReference>
<accession>A0ABQ0JTD9</accession>
<dbReference type="Proteomes" id="UP000032309">
    <property type="component" value="Unassembled WGS sequence"/>
</dbReference>
<dbReference type="InterPro" id="IPR042307">
    <property type="entry name" value="Reeler_sf"/>
</dbReference>
<evidence type="ECO:0000313" key="4">
    <source>
        <dbReference type="Proteomes" id="UP000032309"/>
    </source>
</evidence>
<keyword evidence="1" id="KW-1133">Transmembrane helix</keyword>
<evidence type="ECO:0000313" key="3">
    <source>
        <dbReference type="EMBL" id="GAN31992.1"/>
    </source>
</evidence>
<feature type="domain" description="Reelin" evidence="2">
    <location>
        <begin position="71"/>
        <end position="177"/>
    </location>
</feature>